<evidence type="ECO:0000256" key="2">
    <source>
        <dbReference type="ARBA" id="ARBA00012438"/>
    </source>
</evidence>
<dbReference type="PROSITE" id="PS50109">
    <property type="entry name" value="HIS_KIN"/>
    <property type="match status" value="1"/>
</dbReference>
<dbReference type="InterPro" id="IPR029016">
    <property type="entry name" value="GAF-like_dom_sf"/>
</dbReference>
<evidence type="ECO:0000259" key="10">
    <source>
        <dbReference type="PROSITE" id="PS50113"/>
    </source>
</evidence>
<keyword evidence="4" id="KW-0808">Transferase</keyword>
<dbReference type="CDD" id="cd17535">
    <property type="entry name" value="REC_NarL-like"/>
    <property type="match status" value="1"/>
</dbReference>
<dbReference type="PROSITE" id="PS50113">
    <property type="entry name" value="PAC"/>
    <property type="match status" value="3"/>
</dbReference>
<dbReference type="SUPFAM" id="SSF55785">
    <property type="entry name" value="PYP-like sensor domain (PAS domain)"/>
    <property type="match status" value="3"/>
</dbReference>
<evidence type="ECO:0000313" key="12">
    <source>
        <dbReference type="Proteomes" id="UP000069205"/>
    </source>
</evidence>
<keyword evidence="3 6" id="KW-0597">Phosphoprotein</keyword>
<dbReference type="OrthoDB" id="5401121at2"/>
<feature type="coiled-coil region" evidence="7">
    <location>
        <begin position="559"/>
        <end position="604"/>
    </location>
</feature>
<evidence type="ECO:0000256" key="1">
    <source>
        <dbReference type="ARBA" id="ARBA00000085"/>
    </source>
</evidence>
<dbReference type="Gene3D" id="3.30.565.10">
    <property type="entry name" value="Histidine kinase-like ATPase, C-terminal domain"/>
    <property type="match status" value="1"/>
</dbReference>
<dbReference type="SUPFAM" id="SSF55781">
    <property type="entry name" value="GAF domain-like"/>
    <property type="match status" value="1"/>
</dbReference>
<sequence length="976" mass="107494">MSLQGDAGRQEDGLLLAAEKEAFARLARGEGIGAALDGLLTVVEDLAGPELIASVWLVDDRLRTIQFCAGPRVPQAYRESADGSALTRDTGSCGRAVATKEPVSVPDVTRSELWQNYADMLVSLGIRASWSTPILSSLGSILGTFAAYYSIPAEPRPHDRRLVERVTQTTALLIERHRSEHALRESEERYRGLVGIMPAAMYACNRDGRITFYNGQAARIWGRAPRLGDDEARFCGSFKLFLPDGSPLPHERTPMADALRTGARCRNQEVIVERPDGSRSHVLVSIRATRDQAGDVAGAVNVFTDITERKQAEEALRASEGRLKLFIEHAPAAIAMLDRSMRYLAVSRRFMTDYHIAENPIGRSHYELFPNLPERWKEAHRRGLAGEVLQADADPFEGLNGSMQYVKWEVRPWRLSDGEIGGILLAAEEVTARVKAESALRESESRFRALSDSAPVLVWMNGKEGAEFVNRAYLEFVGVSQQVDVARFDWARFVHPEDCEDYLQAYLQAVEKRELFDREFRFLRHDGQYRRMRSVGKPRFSSSGELLGYVGASFDITDIQEAKNRLQRWNVELEQAVKEKTAELVQSQERLRALATELNLAEQRERQRLAVELHDHLQQMLVLGKLKIGTGKRLAFPLPAVVDAMQQVDDVLTEALQYTRTLVAELSPPVLRDHGLAAGLKWLAESMRKHDLTVTVRVPEQRELKLPEDQTMLLFQSVRELLINSWKHAGTGQATITMEQWNGRLQIEVRDEGPGFDLAAAAAAAAAAGTPSGGLSSKFGLFSIRERMKALGGSLEIDSTPGKGTTATLALPLGGKEALSGKALGIALGNDSGTLSAGPQRSTLSDSKLQDAKVRVLLVDDHVMVRQGLRAVLDGYHDIELVGEAADGQEAVRLARQLCPTVVVMDINMPKMNGIDATIRIKADRPDTVVIGLSVNAGGENQEAMSRAGAALLLTKEAAVEQLHGAIQKAVRAPFH</sequence>
<dbReference type="GO" id="GO:0000155">
    <property type="term" value="F:phosphorelay sensor kinase activity"/>
    <property type="evidence" value="ECO:0007669"/>
    <property type="project" value="InterPro"/>
</dbReference>
<dbReference type="SMART" id="SM00448">
    <property type="entry name" value="REC"/>
    <property type="match status" value="1"/>
</dbReference>
<dbReference type="InterPro" id="IPR011712">
    <property type="entry name" value="Sig_transdc_His_kin_sub3_dim/P"/>
</dbReference>
<evidence type="ECO:0000259" key="8">
    <source>
        <dbReference type="PROSITE" id="PS50109"/>
    </source>
</evidence>
<dbReference type="InterPro" id="IPR052162">
    <property type="entry name" value="Sensor_kinase/Photoreceptor"/>
</dbReference>
<comment type="catalytic activity">
    <reaction evidence="1">
        <text>ATP + protein L-histidine = ADP + protein N-phospho-L-histidine.</text>
        <dbReference type="EC" id="2.7.13.3"/>
    </reaction>
</comment>
<keyword evidence="7" id="KW-0175">Coiled coil</keyword>
<feature type="domain" description="Response regulatory" evidence="9">
    <location>
        <begin position="855"/>
        <end position="971"/>
    </location>
</feature>
<dbReference type="InterPro" id="IPR001789">
    <property type="entry name" value="Sig_transdc_resp-reg_receiver"/>
</dbReference>
<dbReference type="InterPro" id="IPR035965">
    <property type="entry name" value="PAS-like_dom_sf"/>
</dbReference>
<reference evidence="11 12" key="1">
    <citation type="journal article" date="2015" name="Proc. Natl. Acad. Sci. U.S.A.">
        <title>Expanded metabolic versatility of ubiquitous nitrite-oxidizing bacteria from the genus Nitrospira.</title>
        <authorList>
            <person name="Koch H."/>
            <person name="Lucker S."/>
            <person name="Albertsen M."/>
            <person name="Kitzinger K."/>
            <person name="Herbold C."/>
            <person name="Spieck E."/>
            <person name="Nielsen P.H."/>
            <person name="Wagner M."/>
            <person name="Daims H."/>
        </authorList>
    </citation>
    <scope>NUCLEOTIDE SEQUENCE [LARGE SCALE GENOMIC DNA]</scope>
    <source>
        <strain evidence="11 12">NSP M-1</strain>
    </source>
</reference>
<dbReference type="Pfam" id="PF13185">
    <property type="entry name" value="GAF_2"/>
    <property type="match status" value="1"/>
</dbReference>
<keyword evidence="5" id="KW-0418">Kinase</keyword>
<dbReference type="SMART" id="SM00086">
    <property type="entry name" value="PAC"/>
    <property type="match status" value="2"/>
</dbReference>
<dbReference type="InterPro" id="IPR036890">
    <property type="entry name" value="HATPase_C_sf"/>
</dbReference>
<dbReference type="SUPFAM" id="SSF55874">
    <property type="entry name" value="ATPase domain of HSP90 chaperone/DNA topoisomerase II/histidine kinase"/>
    <property type="match status" value="1"/>
</dbReference>
<evidence type="ECO:0000259" key="9">
    <source>
        <dbReference type="PROSITE" id="PS50110"/>
    </source>
</evidence>
<accession>A0A0K2GDX2</accession>
<dbReference type="InterPro" id="IPR001610">
    <property type="entry name" value="PAC"/>
</dbReference>
<protein>
    <recommendedName>
        <fullName evidence="2">histidine kinase</fullName>
        <ecNumber evidence="2">2.7.13.3</ecNumber>
    </recommendedName>
</protein>
<name>A0A0K2GDX2_NITMO</name>
<dbReference type="PANTHER" id="PTHR43304:SF1">
    <property type="entry name" value="PAC DOMAIN-CONTAINING PROTEIN"/>
    <property type="match status" value="1"/>
</dbReference>
<proteinExistence type="predicted"/>
<feature type="domain" description="Histidine kinase" evidence="8">
    <location>
        <begin position="714"/>
        <end position="815"/>
    </location>
</feature>
<dbReference type="InterPro" id="IPR003594">
    <property type="entry name" value="HATPase_dom"/>
</dbReference>
<dbReference type="STRING" id="42253.NITMOv2_2750"/>
<dbReference type="CDD" id="cd16917">
    <property type="entry name" value="HATPase_UhpB-NarQ-NarX-like"/>
    <property type="match status" value="1"/>
</dbReference>
<dbReference type="Gene3D" id="1.20.5.1930">
    <property type="match status" value="1"/>
</dbReference>
<dbReference type="SMART" id="SM00065">
    <property type="entry name" value="GAF"/>
    <property type="match status" value="1"/>
</dbReference>
<evidence type="ECO:0000256" key="3">
    <source>
        <dbReference type="ARBA" id="ARBA00022553"/>
    </source>
</evidence>
<dbReference type="InterPro" id="IPR003018">
    <property type="entry name" value="GAF"/>
</dbReference>
<dbReference type="Pfam" id="PF08447">
    <property type="entry name" value="PAS_3"/>
    <property type="match status" value="1"/>
</dbReference>
<dbReference type="PATRIC" id="fig|42253.5.peg.2721"/>
<dbReference type="Gene3D" id="3.40.50.2300">
    <property type="match status" value="1"/>
</dbReference>
<dbReference type="RefSeq" id="WP_053380230.1">
    <property type="nucleotide sequence ID" value="NZ_CP011801.1"/>
</dbReference>
<dbReference type="PANTHER" id="PTHR43304">
    <property type="entry name" value="PHYTOCHROME-LIKE PROTEIN CPH1"/>
    <property type="match status" value="1"/>
</dbReference>
<dbReference type="KEGG" id="nmv:NITMOv2_2750"/>
<evidence type="ECO:0000256" key="5">
    <source>
        <dbReference type="ARBA" id="ARBA00022777"/>
    </source>
</evidence>
<dbReference type="Gene3D" id="3.30.450.20">
    <property type="entry name" value="PAS domain"/>
    <property type="match status" value="3"/>
</dbReference>
<dbReference type="EC" id="2.7.13.3" evidence="2"/>
<dbReference type="InterPro" id="IPR058245">
    <property type="entry name" value="NreC/VraR/RcsB-like_REC"/>
</dbReference>
<feature type="domain" description="PAC" evidence="10">
    <location>
        <begin position="516"/>
        <end position="568"/>
    </location>
</feature>
<feature type="domain" description="PAC" evidence="10">
    <location>
        <begin position="266"/>
        <end position="318"/>
    </location>
</feature>
<keyword evidence="12" id="KW-1185">Reference proteome</keyword>
<dbReference type="SMART" id="SM00091">
    <property type="entry name" value="PAS"/>
    <property type="match status" value="3"/>
</dbReference>
<dbReference type="EMBL" id="CP011801">
    <property type="protein sequence ID" value="ALA59160.1"/>
    <property type="molecule type" value="Genomic_DNA"/>
</dbReference>
<dbReference type="InterPro" id="IPR013655">
    <property type="entry name" value="PAS_fold_3"/>
</dbReference>
<dbReference type="InterPro" id="IPR000700">
    <property type="entry name" value="PAS-assoc_C"/>
</dbReference>
<dbReference type="AlphaFoldDB" id="A0A0K2GDX2"/>
<evidence type="ECO:0000256" key="6">
    <source>
        <dbReference type="PROSITE-ProRule" id="PRU00169"/>
    </source>
</evidence>
<evidence type="ECO:0000313" key="11">
    <source>
        <dbReference type="EMBL" id="ALA59160.1"/>
    </source>
</evidence>
<dbReference type="InterPro" id="IPR011006">
    <property type="entry name" value="CheY-like_superfamily"/>
</dbReference>
<dbReference type="SUPFAM" id="SSF52172">
    <property type="entry name" value="CheY-like"/>
    <property type="match status" value="1"/>
</dbReference>
<evidence type="ECO:0000256" key="4">
    <source>
        <dbReference type="ARBA" id="ARBA00022679"/>
    </source>
</evidence>
<feature type="modified residue" description="4-aspartylphosphate" evidence="6">
    <location>
        <position position="906"/>
    </location>
</feature>
<dbReference type="CDD" id="cd00130">
    <property type="entry name" value="PAS"/>
    <property type="match status" value="2"/>
</dbReference>
<organism evidence="11 12">
    <name type="scientific">Nitrospira moscoviensis</name>
    <dbReference type="NCBI Taxonomy" id="42253"/>
    <lineage>
        <taxon>Bacteria</taxon>
        <taxon>Pseudomonadati</taxon>
        <taxon>Nitrospirota</taxon>
        <taxon>Nitrospiria</taxon>
        <taxon>Nitrospirales</taxon>
        <taxon>Nitrospiraceae</taxon>
        <taxon>Nitrospira</taxon>
    </lineage>
</organism>
<dbReference type="PROSITE" id="PS50110">
    <property type="entry name" value="RESPONSE_REGULATORY"/>
    <property type="match status" value="1"/>
</dbReference>
<dbReference type="Proteomes" id="UP000069205">
    <property type="component" value="Chromosome"/>
</dbReference>
<gene>
    <name evidence="11" type="ORF">NITMOv2_2750</name>
</gene>
<dbReference type="NCBIfam" id="TIGR00229">
    <property type="entry name" value="sensory_box"/>
    <property type="match status" value="3"/>
</dbReference>
<dbReference type="GO" id="GO:0016020">
    <property type="term" value="C:membrane"/>
    <property type="evidence" value="ECO:0007669"/>
    <property type="project" value="InterPro"/>
</dbReference>
<dbReference type="GO" id="GO:0046983">
    <property type="term" value="F:protein dimerization activity"/>
    <property type="evidence" value="ECO:0007669"/>
    <property type="project" value="InterPro"/>
</dbReference>
<dbReference type="Pfam" id="PF07730">
    <property type="entry name" value="HisKA_3"/>
    <property type="match status" value="1"/>
</dbReference>
<dbReference type="InterPro" id="IPR000014">
    <property type="entry name" value="PAS"/>
</dbReference>
<dbReference type="InterPro" id="IPR005467">
    <property type="entry name" value="His_kinase_dom"/>
</dbReference>
<evidence type="ECO:0000256" key="7">
    <source>
        <dbReference type="SAM" id="Coils"/>
    </source>
</evidence>
<feature type="domain" description="PAC" evidence="10">
    <location>
        <begin position="389"/>
        <end position="442"/>
    </location>
</feature>
<dbReference type="Pfam" id="PF08448">
    <property type="entry name" value="PAS_4"/>
    <property type="match status" value="2"/>
</dbReference>
<dbReference type="Gene3D" id="3.30.450.40">
    <property type="match status" value="1"/>
</dbReference>
<dbReference type="Pfam" id="PF00072">
    <property type="entry name" value="Response_reg"/>
    <property type="match status" value="1"/>
</dbReference>
<dbReference type="Pfam" id="PF02518">
    <property type="entry name" value="HATPase_c"/>
    <property type="match status" value="1"/>
</dbReference>
<dbReference type="InterPro" id="IPR013656">
    <property type="entry name" value="PAS_4"/>
</dbReference>
<dbReference type="SMART" id="SM00387">
    <property type="entry name" value="HATPase_c"/>
    <property type="match status" value="1"/>
</dbReference>